<protein>
    <recommendedName>
        <fullName evidence="4">HTH luxR-type domain-containing protein</fullName>
    </recommendedName>
</protein>
<dbReference type="PANTHER" id="PTHR44688">
    <property type="entry name" value="DNA-BINDING TRANSCRIPTIONAL ACTIVATOR DEVR_DOSR"/>
    <property type="match status" value="1"/>
</dbReference>
<evidence type="ECO:0000313" key="5">
    <source>
        <dbReference type="EMBL" id="BDE97217.1"/>
    </source>
</evidence>
<dbReference type="CDD" id="cd06170">
    <property type="entry name" value="LuxR_C_like"/>
    <property type="match status" value="1"/>
</dbReference>
<dbReference type="Gene3D" id="1.10.10.10">
    <property type="entry name" value="Winged helix-like DNA-binding domain superfamily/Winged helix DNA-binding domain"/>
    <property type="match status" value="1"/>
</dbReference>
<dbReference type="Proteomes" id="UP001320544">
    <property type="component" value="Chromosome"/>
</dbReference>
<evidence type="ECO:0000256" key="1">
    <source>
        <dbReference type="ARBA" id="ARBA00023015"/>
    </source>
</evidence>
<sequence>MAFAAQLVVAETPTSAEPLDVLALKCNALADRERFTPREREIVLHLAQGRTVHAISEKLFVSENTVKSHIKSIYLKLDIHSRAELIEIITAEGE</sequence>
<dbReference type="SMART" id="SM00421">
    <property type="entry name" value="HTH_LUXR"/>
    <property type="match status" value="1"/>
</dbReference>
<dbReference type="PROSITE" id="PS50043">
    <property type="entry name" value="HTH_LUXR_2"/>
    <property type="match status" value="1"/>
</dbReference>
<feature type="domain" description="HTH luxR-type" evidence="4">
    <location>
        <begin position="28"/>
        <end position="93"/>
    </location>
</feature>
<name>A0ABM7WLD7_9ACTN</name>
<reference evidence="5 6" key="1">
    <citation type="submission" date="2022-01" db="EMBL/GenBank/DDBJ databases">
        <title>Novel bile acid biosynthetic pathways are enriched in the microbiome of centenarians.</title>
        <authorList>
            <person name="Sato Y."/>
            <person name="Atarashi K."/>
            <person name="Plichta R.D."/>
            <person name="Arai Y."/>
            <person name="Sasajima S."/>
            <person name="Kearney M.S."/>
            <person name="Suda W."/>
            <person name="Takeshita K."/>
            <person name="Sasaki T."/>
            <person name="Okamoto S."/>
            <person name="Skelly N.A."/>
            <person name="Okamura Y."/>
            <person name="Vlamakis H."/>
            <person name="Li Y."/>
            <person name="Tanoue T."/>
            <person name="Takei H."/>
            <person name="Nittono H."/>
            <person name="Narushima S."/>
            <person name="Irie J."/>
            <person name="Itoh H."/>
            <person name="Moriya K."/>
            <person name="Sugiura Y."/>
            <person name="Suematsu M."/>
            <person name="Moritoki N."/>
            <person name="Shibata S."/>
            <person name="Littman R.D."/>
            <person name="Fischbach A.M."/>
            <person name="Uwamino Y."/>
            <person name="Inoue T."/>
            <person name="Honda A."/>
            <person name="Hattori M."/>
            <person name="Murai T."/>
            <person name="Xavier J.R."/>
            <person name="Hirose N."/>
            <person name="Honda K."/>
        </authorList>
    </citation>
    <scope>NUCLEOTIDE SEQUENCE [LARGE SCALE GENOMIC DNA]</scope>
    <source>
        <strain evidence="5 6">CE91-St30</strain>
    </source>
</reference>
<proteinExistence type="predicted"/>
<gene>
    <name evidence="5" type="ORF">CE91St30_25500</name>
</gene>
<keyword evidence="1" id="KW-0805">Transcription regulation</keyword>
<evidence type="ECO:0000256" key="3">
    <source>
        <dbReference type="ARBA" id="ARBA00023163"/>
    </source>
</evidence>
<evidence type="ECO:0000259" key="4">
    <source>
        <dbReference type="PROSITE" id="PS50043"/>
    </source>
</evidence>
<dbReference type="SUPFAM" id="SSF46894">
    <property type="entry name" value="C-terminal effector domain of the bipartite response regulators"/>
    <property type="match status" value="1"/>
</dbReference>
<evidence type="ECO:0000256" key="2">
    <source>
        <dbReference type="ARBA" id="ARBA00023125"/>
    </source>
</evidence>
<accession>A0ABM7WLD7</accession>
<dbReference type="PROSITE" id="PS00622">
    <property type="entry name" value="HTH_LUXR_1"/>
    <property type="match status" value="1"/>
</dbReference>
<dbReference type="Pfam" id="PF00196">
    <property type="entry name" value="GerE"/>
    <property type="match status" value="1"/>
</dbReference>
<evidence type="ECO:0000313" key="6">
    <source>
        <dbReference type="Proteomes" id="UP001320544"/>
    </source>
</evidence>
<dbReference type="RefSeq" id="WP_244386395.1">
    <property type="nucleotide sequence ID" value="NZ_AP025564.1"/>
</dbReference>
<dbReference type="EMBL" id="AP025564">
    <property type="protein sequence ID" value="BDE97217.1"/>
    <property type="molecule type" value="Genomic_DNA"/>
</dbReference>
<organism evidence="5 6">
    <name type="scientific">Raoultibacter timonensis</name>
    <dbReference type="NCBI Taxonomy" id="1907662"/>
    <lineage>
        <taxon>Bacteria</taxon>
        <taxon>Bacillati</taxon>
        <taxon>Actinomycetota</taxon>
        <taxon>Coriobacteriia</taxon>
        <taxon>Eggerthellales</taxon>
        <taxon>Eggerthellaceae</taxon>
        <taxon>Raoultibacter</taxon>
    </lineage>
</organism>
<dbReference type="PRINTS" id="PR00038">
    <property type="entry name" value="HTHLUXR"/>
</dbReference>
<dbReference type="InterPro" id="IPR000792">
    <property type="entry name" value="Tscrpt_reg_LuxR_C"/>
</dbReference>
<dbReference type="InterPro" id="IPR036388">
    <property type="entry name" value="WH-like_DNA-bd_sf"/>
</dbReference>
<keyword evidence="3" id="KW-0804">Transcription</keyword>
<dbReference type="InterPro" id="IPR016032">
    <property type="entry name" value="Sig_transdc_resp-reg_C-effctor"/>
</dbReference>
<keyword evidence="2" id="KW-0238">DNA-binding</keyword>
<keyword evidence="6" id="KW-1185">Reference proteome</keyword>
<dbReference type="PANTHER" id="PTHR44688:SF16">
    <property type="entry name" value="DNA-BINDING TRANSCRIPTIONAL ACTIVATOR DEVR_DOSR"/>
    <property type="match status" value="1"/>
</dbReference>